<dbReference type="GO" id="GO:0006508">
    <property type="term" value="P:proteolysis"/>
    <property type="evidence" value="ECO:0007669"/>
    <property type="project" value="UniProtKB-KW"/>
</dbReference>
<dbReference type="Gene3D" id="1.10.1780.10">
    <property type="entry name" value="Clp, N-terminal domain"/>
    <property type="match status" value="1"/>
</dbReference>
<proteinExistence type="predicted"/>
<protein>
    <submittedName>
        <fullName evidence="2">Clp protease N-terminal domain-containing protein</fullName>
    </submittedName>
</protein>
<dbReference type="InterPro" id="IPR036628">
    <property type="entry name" value="Clp_N_dom_sf"/>
</dbReference>
<keyword evidence="2" id="KW-0378">Hydrolase</keyword>
<dbReference type="Proteomes" id="UP000694501">
    <property type="component" value="Unassembled WGS sequence"/>
</dbReference>
<dbReference type="GO" id="GO:0008233">
    <property type="term" value="F:peptidase activity"/>
    <property type="evidence" value="ECO:0007669"/>
    <property type="project" value="UniProtKB-KW"/>
</dbReference>
<gene>
    <name evidence="2" type="ORF">JGS22_009945</name>
</gene>
<accession>A0A949JG25</accession>
<feature type="domain" description="Clp R" evidence="1">
    <location>
        <begin position="93"/>
        <end position="159"/>
    </location>
</feature>
<keyword evidence="3" id="KW-1185">Reference proteome</keyword>
<comment type="caution">
    <text evidence="2">The sequence shown here is derived from an EMBL/GenBank/DDBJ whole genome shotgun (WGS) entry which is preliminary data.</text>
</comment>
<name>A0A949JG25_9ACTN</name>
<keyword evidence="2" id="KW-0645">Protease</keyword>
<evidence type="ECO:0000313" key="3">
    <source>
        <dbReference type="Proteomes" id="UP000694501"/>
    </source>
</evidence>
<sequence length="339" mass="36172">MEPDWGMTGVLGGARGARGNDELIGTQHLLAATASGKGPVRDALADEGVTRTAVFAVLRDGMEVDDAWSGADDLNRSVSGAEILGEHGDERTRFTGAAADALTAAMELARQEDASKFGPAHLLRALLAEENHAAELLSKCGTTPEAVLNRLDGGPGSGDDDLDPLLRPTRDALLNRAQYRRMPFWQRWVSRWGNINWAARPTEWIPWEAQEQAHRRGEEALGTEHVLLAVLATHAVAERHPHLAGEGGSAGDRYAGGARLVDRGLDHAAVHRALEDGSLILPPDPRPAQQYLDEARAADGTSPADAPGTGPLVDALLSEDTRARRLVEHLAATSTEPPV</sequence>
<reference evidence="2" key="1">
    <citation type="submission" date="2021-06" db="EMBL/GenBank/DDBJ databases">
        <title>Sequencing of actinobacteria type strains.</title>
        <authorList>
            <person name="Nguyen G.-S."/>
            <person name="Wentzel A."/>
        </authorList>
    </citation>
    <scope>NUCLEOTIDE SEQUENCE</scope>
    <source>
        <strain evidence="2">P38-E01</strain>
    </source>
</reference>
<evidence type="ECO:0000259" key="1">
    <source>
        <dbReference type="Pfam" id="PF02861"/>
    </source>
</evidence>
<dbReference type="InterPro" id="IPR004176">
    <property type="entry name" value="Clp_R_N"/>
</dbReference>
<evidence type="ECO:0000313" key="2">
    <source>
        <dbReference type="EMBL" id="MBU7597930.1"/>
    </source>
</evidence>
<dbReference type="SUPFAM" id="SSF81923">
    <property type="entry name" value="Double Clp-N motif"/>
    <property type="match status" value="1"/>
</dbReference>
<dbReference type="Pfam" id="PF02861">
    <property type="entry name" value="Clp_N"/>
    <property type="match status" value="1"/>
</dbReference>
<dbReference type="AlphaFoldDB" id="A0A949JG25"/>
<organism evidence="2 3">
    <name type="scientific">Streptomyces tardus</name>
    <dbReference type="NCBI Taxonomy" id="2780544"/>
    <lineage>
        <taxon>Bacteria</taxon>
        <taxon>Bacillati</taxon>
        <taxon>Actinomycetota</taxon>
        <taxon>Actinomycetes</taxon>
        <taxon>Kitasatosporales</taxon>
        <taxon>Streptomycetaceae</taxon>
        <taxon>Streptomyces</taxon>
    </lineage>
</organism>
<dbReference type="EMBL" id="JAELVF020000001">
    <property type="protein sequence ID" value="MBU7597930.1"/>
    <property type="molecule type" value="Genomic_DNA"/>
</dbReference>